<evidence type="ECO:0000313" key="5">
    <source>
        <dbReference type="Proteomes" id="UP000663879"/>
    </source>
</evidence>
<organism evidence="4 5">
    <name type="scientific">Brachionus calyciflorus</name>
    <dbReference type="NCBI Taxonomy" id="104777"/>
    <lineage>
        <taxon>Eukaryota</taxon>
        <taxon>Metazoa</taxon>
        <taxon>Spiralia</taxon>
        <taxon>Gnathifera</taxon>
        <taxon>Rotifera</taxon>
        <taxon>Eurotatoria</taxon>
        <taxon>Monogononta</taxon>
        <taxon>Pseudotrocha</taxon>
        <taxon>Ploima</taxon>
        <taxon>Brachionidae</taxon>
        <taxon>Brachionus</taxon>
    </lineage>
</organism>
<dbReference type="PROSITE" id="PS51263">
    <property type="entry name" value="ADF_H"/>
    <property type="match status" value="1"/>
</dbReference>
<dbReference type="OrthoDB" id="10249245at2759"/>
<evidence type="ECO:0000256" key="1">
    <source>
        <dbReference type="ARBA" id="ARBA00006844"/>
    </source>
</evidence>
<dbReference type="SUPFAM" id="SSF55753">
    <property type="entry name" value="Actin depolymerizing proteins"/>
    <property type="match status" value="1"/>
</dbReference>
<name>A0A814QHN0_9BILA</name>
<protein>
    <recommendedName>
        <fullName evidence="3">ADF-H domain-containing protein</fullName>
    </recommendedName>
</protein>
<dbReference type="Proteomes" id="UP000663879">
    <property type="component" value="Unassembled WGS sequence"/>
</dbReference>
<proteinExistence type="inferred from homology"/>
<reference evidence="4" key="1">
    <citation type="submission" date="2021-02" db="EMBL/GenBank/DDBJ databases">
        <authorList>
            <person name="Nowell W R."/>
        </authorList>
    </citation>
    <scope>NUCLEOTIDE SEQUENCE</scope>
    <source>
        <strain evidence="4">Ploen Becks lab</strain>
    </source>
</reference>
<dbReference type="InterPro" id="IPR017904">
    <property type="entry name" value="ADF/Cofilin"/>
</dbReference>
<evidence type="ECO:0000259" key="3">
    <source>
        <dbReference type="PROSITE" id="PS51263"/>
    </source>
</evidence>
<dbReference type="GO" id="GO:0030042">
    <property type="term" value="P:actin filament depolymerization"/>
    <property type="evidence" value="ECO:0007669"/>
    <property type="project" value="InterPro"/>
</dbReference>
<dbReference type="SMART" id="SM00102">
    <property type="entry name" value="ADF"/>
    <property type="match status" value="1"/>
</dbReference>
<dbReference type="Gene3D" id="3.40.20.10">
    <property type="entry name" value="Severin"/>
    <property type="match status" value="1"/>
</dbReference>
<evidence type="ECO:0000313" key="4">
    <source>
        <dbReference type="EMBL" id="CAF1119485.1"/>
    </source>
</evidence>
<dbReference type="GO" id="GO:0003779">
    <property type="term" value="F:actin binding"/>
    <property type="evidence" value="ECO:0007669"/>
    <property type="project" value="UniProtKB-KW"/>
</dbReference>
<evidence type="ECO:0000256" key="2">
    <source>
        <dbReference type="ARBA" id="ARBA00023203"/>
    </source>
</evidence>
<dbReference type="Pfam" id="PF00241">
    <property type="entry name" value="Cofilin_ADF"/>
    <property type="match status" value="1"/>
</dbReference>
<dbReference type="InterPro" id="IPR029006">
    <property type="entry name" value="ADF-H/Gelsolin-like_dom_sf"/>
</dbReference>
<keyword evidence="2" id="KW-0009">Actin-binding</keyword>
<dbReference type="EMBL" id="CAJNOC010008702">
    <property type="protein sequence ID" value="CAF1119485.1"/>
    <property type="molecule type" value="Genomic_DNA"/>
</dbReference>
<dbReference type="GO" id="GO:0015629">
    <property type="term" value="C:actin cytoskeleton"/>
    <property type="evidence" value="ECO:0007669"/>
    <property type="project" value="InterPro"/>
</dbReference>
<accession>A0A814QHN0</accession>
<dbReference type="InterPro" id="IPR002108">
    <property type="entry name" value="ADF-H"/>
</dbReference>
<gene>
    <name evidence="4" type="ORF">OXX778_LOCUS21982</name>
</gene>
<dbReference type="PANTHER" id="PTHR11913">
    <property type="entry name" value="COFILIN-RELATED"/>
    <property type="match status" value="1"/>
</dbReference>
<keyword evidence="5" id="KW-1185">Reference proteome</keyword>
<dbReference type="AlphaFoldDB" id="A0A814QHN0"/>
<comment type="similarity">
    <text evidence="1">Belongs to the actin-binding proteins ADF family.</text>
</comment>
<comment type="caution">
    <text evidence="4">The sequence shown here is derived from an EMBL/GenBank/DDBJ whole genome shotgun (WGS) entry which is preliminary data.</text>
</comment>
<feature type="domain" description="ADF-H" evidence="3">
    <location>
        <begin position="6"/>
        <end position="151"/>
    </location>
</feature>
<sequence length="156" mass="17860">MASSGNIGFSVDLELVKAFHLFNKDRKEVYLTTKYSSDDKKLIVDEKGPLKKKTAKTLAEKNKHWEDLLAKLPDNEIRFIAIQVDYKDSKAKPQNDVLLLIWTPDGVNIMKKMEVDTHKPVVLRCFQGIKDCIVINSKEDWNLSKIVKDKLKGSLD</sequence>